<evidence type="ECO:0000256" key="3">
    <source>
        <dbReference type="ARBA" id="ARBA00022692"/>
    </source>
</evidence>
<dbReference type="PANTHER" id="PTHR13800">
    <property type="entry name" value="TRANSIENT RECEPTOR POTENTIAL CATION CHANNEL, SUBFAMILY M, MEMBER 6"/>
    <property type="match status" value="1"/>
</dbReference>
<dbReference type="InterPro" id="IPR041491">
    <property type="entry name" value="TRPM_SLOG"/>
</dbReference>
<keyword evidence="7" id="KW-0407">Ion channel</keyword>
<keyword evidence="4 9" id="KW-1133">Transmembrane helix</keyword>
<keyword evidence="8" id="KW-0175">Coiled coil</keyword>
<feature type="transmembrane region" description="Helical" evidence="9">
    <location>
        <begin position="995"/>
        <end position="1017"/>
    </location>
</feature>
<gene>
    <name evidence="12" type="ORF">HFQ381_LOCUS21741</name>
</gene>
<dbReference type="Gene3D" id="3.80.10.10">
    <property type="entry name" value="Ribonuclease Inhibitor"/>
    <property type="match status" value="4"/>
</dbReference>
<name>A0A820QR41_9BILA</name>
<evidence type="ECO:0000259" key="11">
    <source>
        <dbReference type="Pfam" id="PF25508"/>
    </source>
</evidence>
<feature type="coiled-coil region" evidence="8">
    <location>
        <begin position="381"/>
        <end position="418"/>
    </location>
</feature>
<comment type="caution">
    <text evidence="12">The sequence shown here is derived from an EMBL/GenBank/DDBJ whole genome shotgun (WGS) entry which is preliminary data.</text>
</comment>
<keyword evidence="5" id="KW-0406">Ion transport</keyword>
<keyword evidence="6 9" id="KW-0472">Membrane</keyword>
<evidence type="ECO:0000256" key="1">
    <source>
        <dbReference type="ARBA" id="ARBA00004141"/>
    </source>
</evidence>
<dbReference type="SMART" id="SM00368">
    <property type="entry name" value="LRR_RI"/>
    <property type="match status" value="11"/>
</dbReference>
<feature type="transmembrane region" description="Helical" evidence="9">
    <location>
        <begin position="769"/>
        <end position="792"/>
    </location>
</feature>
<accession>A0A820QR41</accession>
<dbReference type="InterPro" id="IPR057366">
    <property type="entry name" value="TRPM-like"/>
</dbReference>
<dbReference type="GO" id="GO:0099604">
    <property type="term" value="F:ligand-gated calcium channel activity"/>
    <property type="evidence" value="ECO:0007669"/>
    <property type="project" value="TreeGrafter"/>
</dbReference>
<dbReference type="Proteomes" id="UP000663851">
    <property type="component" value="Unassembled WGS sequence"/>
</dbReference>
<dbReference type="PANTHER" id="PTHR13800:SF12">
    <property type="entry name" value="TRANSIENT RECEPTOR POTENTIAL CATION CHANNEL SUBFAMILY M MEMBER-LIKE 2"/>
    <property type="match status" value="1"/>
</dbReference>
<evidence type="ECO:0000256" key="9">
    <source>
        <dbReference type="SAM" id="Phobius"/>
    </source>
</evidence>
<evidence type="ECO:0000256" key="2">
    <source>
        <dbReference type="ARBA" id="ARBA00022448"/>
    </source>
</evidence>
<feature type="domain" description="TRPM SLOG" evidence="10">
    <location>
        <begin position="106"/>
        <end position="373"/>
    </location>
</feature>
<dbReference type="SUPFAM" id="SSF52047">
    <property type="entry name" value="RNI-like"/>
    <property type="match status" value="1"/>
</dbReference>
<evidence type="ECO:0000256" key="8">
    <source>
        <dbReference type="SAM" id="Coils"/>
    </source>
</evidence>
<proteinExistence type="predicted"/>
<dbReference type="Pfam" id="PF25508">
    <property type="entry name" value="TRPM2"/>
    <property type="match status" value="1"/>
</dbReference>
<dbReference type="Pfam" id="PF13516">
    <property type="entry name" value="LRR_6"/>
    <property type="match status" value="8"/>
</dbReference>
<organism evidence="12 13">
    <name type="scientific">Rotaria socialis</name>
    <dbReference type="NCBI Taxonomy" id="392032"/>
    <lineage>
        <taxon>Eukaryota</taxon>
        <taxon>Metazoa</taxon>
        <taxon>Spiralia</taxon>
        <taxon>Gnathifera</taxon>
        <taxon>Rotifera</taxon>
        <taxon>Eurotatoria</taxon>
        <taxon>Bdelloidea</taxon>
        <taxon>Philodinida</taxon>
        <taxon>Philodinidae</taxon>
        <taxon>Rotaria</taxon>
    </lineage>
</organism>
<evidence type="ECO:0000256" key="4">
    <source>
        <dbReference type="ARBA" id="ARBA00022989"/>
    </source>
</evidence>
<dbReference type="EMBL" id="CAJOBO010001980">
    <property type="protein sequence ID" value="CAF4422964.1"/>
    <property type="molecule type" value="Genomic_DNA"/>
</dbReference>
<dbReference type="InterPro" id="IPR032675">
    <property type="entry name" value="LRR_dom_sf"/>
</dbReference>
<evidence type="ECO:0000256" key="7">
    <source>
        <dbReference type="ARBA" id="ARBA00023303"/>
    </source>
</evidence>
<reference evidence="12" key="1">
    <citation type="submission" date="2021-02" db="EMBL/GenBank/DDBJ databases">
        <authorList>
            <person name="Nowell W R."/>
        </authorList>
    </citation>
    <scope>NUCLEOTIDE SEQUENCE</scope>
</reference>
<comment type="subcellular location">
    <subcellularLocation>
        <location evidence="1">Membrane</location>
        <topology evidence="1">Multi-pass membrane protein</topology>
    </subcellularLocation>
</comment>
<keyword evidence="2" id="KW-0813">Transport</keyword>
<feature type="transmembrane region" description="Helical" evidence="9">
    <location>
        <begin position="925"/>
        <end position="945"/>
    </location>
</feature>
<feature type="domain" description="TRPM-like" evidence="11">
    <location>
        <begin position="505"/>
        <end position="740"/>
    </location>
</feature>
<evidence type="ECO:0000313" key="13">
    <source>
        <dbReference type="Proteomes" id="UP000663851"/>
    </source>
</evidence>
<dbReference type="InterPro" id="IPR050927">
    <property type="entry name" value="TRPM"/>
</dbReference>
<evidence type="ECO:0000313" key="12">
    <source>
        <dbReference type="EMBL" id="CAF4422964.1"/>
    </source>
</evidence>
<dbReference type="Pfam" id="PF18139">
    <property type="entry name" value="LSDAT_euk"/>
    <property type="match status" value="1"/>
</dbReference>
<feature type="transmembrane region" description="Helical" evidence="9">
    <location>
        <begin position="849"/>
        <end position="867"/>
    </location>
</feature>
<sequence length="1593" mass="180845">MQNTELGEIRSPASVSNILADNGEFHHRESDLLLINEAEVAIQGLTPGLSRASELQQRMTKVIKTLKLNIKDHSNEAAYFGFLQFTYSNNANKNVDDTEENDCLSSFVHLAASTRPWSLAKLIEAYQLRAPDFILSIQTGNVYDNDPHKQKSGIQTETERAIQHGLTDTARITHPWVTTSCINQDVIKLLGNALHRDICGRDVPCLGFCSWNYVPGDHQPVKQSSTTSTFCEMRYSMDNEHPPIHKYMMTPSANCDSLNSQGQLEPSHTHFFFFDDGSKDVKNMLLKRQEVEHELSISKVLRSPISGFQEKNAVSDSDIPIIMLLIGGDFATLAATCKGLAVGTPVVVVRNTGGIADIVAQLCRKLSPTDELAQFRKSIYIEECKKELKKLCLKENDAREQNEEIGKYVDVLNEMEELIIVFDAIEYNAKLEDTIADAILTGIKYQNENWGQFFGQNTKAALLLWCAVWGKDEYARELLTDRKAETAASANNAEQDKNQVISLAQQILFEALHRNTVPFVSLLMEYGASIEELTEEQLIIICIKTMNDDALVLNKSHVNFTSVKRDAKLSELKKYVEQRYNGYLRQYLNHYVTKENDREKKRTKGQLVREPIGEQKVSASFTPLSKIFDGRKTEALYLWFVFMNQPAMAKYLCSRSRNQTVASLLAAEIYAAAANTATINKQSLRAISEEFDHHSRGIIDKCLAKDDDFALKLLECKATAFYKCFPLDVAQRANCRNFLASNTIQKHLKTIWYHHFDYQQRLLKIRTSVWIFLASLILPCIPIASMLFPSLYKNNSGNSQSELQASNPYRPVVIYAPPSSQKENTPSRFNTSNMFDRIKWFYEAPVIRFYYNLIFFVSFLALFSHVILVDYFPLNIYGGTRSGIQNLWIPISEIILHIWMWSLIIDELYQFISQIMSDYNYSSNAWNWMDQAGILFYLMAFFTRWFVKESFFVCSKIFMSIDCVIWYIRILYLFAASRILGPKLTMIYEMMKDAIVIFICFILIILFGFSVASWSLLTTKEQVIWPNSTNESFSNATVVVQGADVSSSWQLLRDVFNWGIWKVFGQVAEPYNDAVSENDAYGTFVFLFSIGFTVISNVLLLNVLIAMFNEKIQRVQEKSNELWRHQRFWLIYEIKDKTVLPPPLNTLCYLGQFIKYIYCRCKRLWKSPPQRQHTKKPTEQNSSADIDIILSSVDTRQTNREKAIAASYWERIFQEEKQNKTLNKENDGMDKRMQNYDHQQSFHETLQTQKQLELSDKQIGDKGAQQLADIIRKTTTLTQLDLSKNLISDQGVQYLTDALLNNKVNLILTSSPFHISRLSHQTIITLDLAANNIRAQGVQYVADVCRNNKILTNINLSNNQIGDNGAQHLADVIPYNTTLTTLKLENNQIGDHGAESLANALRHDTTLTTISLAVNNIEAQGVRHLAQALSNNTTLTVLKLSSNKIGDQGAHYLADILRNNTTLTALNLSSNEIGYDGVEHLADAVKNSKVNFAFSYFCPHASVRFSQIITTLDIGSNGIGDEGVQHLINALKNNKTLTTINLSSNQIGVTTTKDLAQTIGYTTTLTQLDLSYNQLEADGIQELAPTLRLNTVK</sequence>
<feature type="transmembrane region" description="Helical" evidence="9">
    <location>
        <begin position="1084"/>
        <end position="1108"/>
    </location>
</feature>
<dbReference type="InterPro" id="IPR001611">
    <property type="entry name" value="Leu-rich_rpt"/>
</dbReference>
<evidence type="ECO:0000256" key="5">
    <source>
        <dbReference type="ARBA" id="ARBA00023065"/>
    </source>
</evidence>
<feature type="transmembrane region" description="Helical" evidence="9">
    <location>
        <begin position="957"/>
        <end position="975"/>
    </location>
</feature>
<dbReference type="GO" id="GO:0005886">
    <property type="term" value="C:plasma membrane"/>
    <property type="evidence" value="ECO:0007669"/>
    <property type="project" value="TreeGrafter"/>
</dbReference>
<protein>
    <submittedName>
        <fullName evidence="12">Uncharacterized protein</fullName>
    </submittedName>
</protein>
<keyword evidence="3 9" id="KW-0812">Transmembrane</keyword>
<feature type="transmembrane region" description="Helical" evidence="9">
    <location>
        <begin position="887"/>
        <end position="905"/>
    </location>
</feature>
<evidence type="ECO:0000259" key="10">
    <source>
        <dbReference type="Pfam" id="PF18139"/>
    </source>
</evidence>
<evidence type="ECO:0000256" key="6">
    <source>
        <dbReference type="ARBA" id="ARBA00023136"/>
    </source>
</evidence>